<comment type="caution">
    <text evidence="2">The sequence shown here is derived from an EMBL/GenBank/DDBJ whole genome shotgun (WGS) entry which is preliminary data.</text>
</comment>
<dbReference type="AlphaFoldDB" id="A0A8H8BST3"/>
<evidence type="ECO:0000259" key="1">
    <source>
        <dbReference type="Pfam" id="PF20150"/>
    </source>
</evidence>
<dbReference type="Pfam" id="PF20150">
    <property type="entry name" value="2EXR"/>
    <property type="match status" value="1"/>
</dbReference>
<dbReference type="OrthoDB" id="3473305at2759"/>
<sequence>MFLSRPRKVTFAGLEASCLDNDSMNRGLIDGYPGQSWLRKDTPVGFSVHHSRPSGNRLSVDLTSHPRSNLRPVLVSEIFPASTSHISAPAARRPFPRFSVGPMVESSHQRIKFSDGQIKRLSQAKRSQLASERALTFCPFERLPDELRCMIYALMIPGTRIIEIKYPKRGRDGEHRGNFMLSYDFPAIFYISSEARELPTRILNYKRSFRCNLNGCGIYYNPARDSLLFHSLPLFEKFFGANFKSLADRPDRYQLIDQTKAIEAPLFLAINFAWELCITPDTFKLLGQPRNIILARKSGPPSNMDGYAVDDIIRALGPGAETTFGEHITPPKRVCRMAFKELIDSIDKCDLPEDHSDHPH</sequence>
<name>A0A8H8BST3_9HELO</name>
<organism evidence="2 3">
    <name type="scientific">Cadophora malorum</name>
    <dbReference type="NCBI Taxonomy" id="108018"/>
    <lineage>
        <taxon>Eukaryota</taxon>
        <taxon>Fungi</taxon>
        <taxon>Dikarya</taxon>
        <taxon>Ascomycota</taxon>
        <taxon>Pezizomycotina</taxon>
        <taxon>Leotiomycetes</taxon>
        <taxon>Helotiales</taxon>
        <taxon>Ploettnerulaceae</taxon>
        <taxon>Cadophora</taxon>
    </lineage>
</organism>
<evidence type="ECO:0000313" key="2">
    <source>
        <dbReference type="EMBL" id="KAG4422826.1"/>
    </source>
</evidence>
<dbReference type="PANTHER" id="PTHR35910:SF6">
    <property type="entry name" value="2EXR DOMAIN-CONTAINING PROTEIN"/>
    <property type="match status" value="1"/>
</dbReference>
<keyword evidence="3" id="KW-1185">Reference proteome</keyword>
<accession>A0A8H8BST3</accession>
<evidence type="ECO:0000313" key="3">
    <source>
        <dbReference type="Proteomes" id="UP000664132"/>
    </source>
</evidence>
<dbReference type="Proteomes" id="UP000664132">
    <property type="component" value="Unassembled WGS sequence"/>
</dbReference>
<feature type="domain" description="2EXR" evidence="1">
    <location>
        <begin position="137"/>
        <end position="227"/>
    </location>
</feature>
<reference evidence="2" key="1">
    <citation type="submission" date="2021-02" db="EMBL/GenBank/DDBJ databases">
        <title>Genome sequence Cadophora malorum strain M34.</title>
        <authorList>
            <person name="Stefanovic E."/>
            <person name="Vu D."/>
            <person name="Scully C."/>
            <person name="Dijksterhuis J."/>
            <person name="Roader J."/>
            <person name="Houbraken J."/>
        </authorList>
    </citation>
    <scope>NUCLEOTIDE SEQUENCE</scope>
    <source>
        <strain evidence="2">M34</strain>
    </source>
</reference>
<proteinExistence type="predicted"/>
<dbReference type="InterPro" id="IPR045518">
    <property type="entry name" value="2EXR"/>
</dbReference>
<dbReference type="EMBL" id="JAFJYH010000043">
    <property type="protein sequence ID" value="KAG4422826.1"/>
    <property type="molecule type" value="Genomic_DNA"/>
</dbReference>
<gene>
    <name evidence="2" type="ORF">IFR04_004048</name>
</gene>
<protein>
    <recommendedName>
        <fullName evidence="1">2EXR domain-containing protein</fullName>
    </recommendedName>
</protein>
<dbReference type="PANTHER" id="PTHR35910">
    <property type="entry name" value="2EXR DOMAIN-CONTAINING PROTEIN"/>
    <property type="match status" value="1"/>
</dbReference>